<dbReference type="InterPro" id="IPR036397">
    <property type="entry name" value="RNaseH_sf"/>
</dbReference>
<dbReference type="InterPro" id="IPR001584">
    <property type="entry name" value="Integrase_cat-core"/>
</dbReference>
<comment type="caution">
    <text evidence="2">The sequence shown here is derived from an EMBL/GenBank/DDBJ whole genome shotgun (WGS) entry which is preliminary data.</text>
</comment>
<gene>
    <name evidence="2" type="primary">gag-pol</name>
    <name evidence="2" type="ORF">CR513_11012</name>
</gene>
<dbReference type="SUPFAM" id="SSF53098">
    <property type="entry name" value="Ribonuclease H-like"/>
    <property type="match status" value="1"/>
</dbReference>
<keyword evidence="3" id="KW-1185">Reference proteome</keyword>
<evidence type="ECO:0000313" key="3">
    <source>
        <dbReference type="Proteomes" id="UP000257109"/>
    </source>
</evidence>
<evidence type="ECO:0000313" key="2">
    <source>
        <dbReference type="EMBL" id="RDY05178.1"/>
    </source>
</evidence>
<dbReference type="PANTHER" id="PTHR48475:SF1">
    <property type="entry name" value="RNASE H TYPE-1 DOMAIN-CONTAINING PROTEIN"/>
    <property type="match status" value="1"/>
</dbReference>
<proteinExistence type="predicted"/>
<evidence type="ECO:0000259" key="1">
    <source>
        <dbReference type="PROSITE" id="PS50994"/>
    </source>
</evidence>
<dbReference type="PANTHER" id="PTHR48475">
    <property type="entry name" value="RIBONUCLEASE H"/>
    <property type="match status" value="1"/>
</dbReference>
<organism evidence="2 3">
    <name type="scientific">Mucuna pruriens</name>
    <name type="common">Velvet bean</name>
    <name type="synonym">Dolichos pruriens</name>
    <dbReference type="NCBI Taxonomy" id="157652"/>
    <lineage>
        <taxon>Eukaryota</taxon>
        <taxon>Viridiplantae</taxon>
        <taxon>Streptophyta</taxon>
        <taxon>Embryophyta</taxon>
        <taxon>Tracheophyta</taxon>
        <taxon>Spermatophyta</taxon>
        <taxon>Magnoliopsida</taxon>
        <taxon>eudicotyledons</taxon>
        <taxon>Gunneridae</taxon>
        <taxon>Pentapetalae</taxon>
        <taxon>rosids</taxon>
        <taxon>fabids</taxon>
        <taxon>Fabales</taxon>
        <taxon>Fabaceae</taxon>
        <taxon>Papilionoideae</taxon>
        <taxon>50 kb inversion clade</taxon>
        <taxon>NPAAA clade</taxon>
        <taxon>indigoferoid/millettioid clade</taxon>
        <taxon>Phaseoleae</taxon>
        <taxon>Mucuna</taxon>
    </lineage>
</organism>
<dbReference type="EMBL" id="QJKJ01001928">
    <property type="protein sequence ID" value="RDY05178.1"/>
    <property type="molecule type" value="Genomic_DNA"/>
</dbReference>
<accession>A0A371HQW2</accession>
<dbReference type="InterPro" id="IPR012337">
    <property type="entry name" value="RNaseH-like_sf"/>
</dbReference>
<dbReference type="GO" id="GO:0015074">
    <property type="term" value="P:DNA integration"/>
    <property type="evidence" value="ECO:0007669"/>
    <property type="project" value="InterPro"/>
</dbReference>
<feature type="domain" description="Integrase catalytic" evidence="1">
    <location>
        <begin position="2"/>
        <end position="164"/>
    </location>
</feature>
<dbReference type="Pfam" id="PF00665">
    <property type="entry name" value="rve"/>
    <property type="match status" value="1"/>
</dbReference>
<reference evidence="2" key="1">
    <citation type="submission" date="2018-05" db="EMBL/GenBank/DDBJ databases">
        <title>Draft genome of Mucuna pruriens seed.</title>
        <authorList>
            <person name="Nnadi N.E."/>
            <person name="Vos R."/>
            <person name="Hasami M.H."/>
            <person name="Devisetty U.K."/>
            <person name="Aguiy J.C."/>
        </authorList>
    </citation>
    <scope>NUCLEOTIDE SEQUENCE [LARGE SCALE GENOMIC DNA]</scope>
    <source>
        <strain evidence="2">JCA_2017</strain>
    </source>
</reference>
<name>A0A371HQW2_MUCPR</name>
<dbReference type="GO" id="GO:0003676">
    <property type="term" value="F:nucleic acid binding"/>
    <property type="evidence" value="ECO:0007669"/>
    <property type="project" value="InterPro"/>
</dbReference>
<dbReference type="Gene3D" id="3.30.420.10">
    <property type="entry name" value="Ribonuclease H-like superfamily/Ribonuclease H"/>
    <property type="match status" value="1"/>
</dbReference>
<dbReference type="AlphaFoldDB" id="A0A371HQW2"/>
<sequence>MAKPSPAKSFEPDITGPRWSQIAANIQRDAFIFVAIDYFMKLVEVASYANVTKSVVTKFMKRNIICRYGLPAHIIMDNGTNLNNKMMTELCKQFKIKHHNSTPYRPKMNGVVEAGKKNIKKIILKMVVAYKDWHDMLPYALNGYRTSVRTSIGATPYSLVYGTEAVLPIKVEIPSLRVLAEAELDKSEWVQN</sequence>
<dbReference type="Proteomes" id="UP000257109">
    <property type="component" value="Unassembled WGS sequence"/>
</dbReference>
<protein>
    <submittedName>
        <fullName evidence="2">Gag-Pol polyprotein</fullName>
    </submittedName>
</protein>
<dbReference type="PROSITE" id="PS50994">
    <property type="entry name" value="INTEGRASE"/>
    <property type="match status" value="1"/>
</dbReference>
<feature type="non-terminal residue" evidence="2">
    <location>
        <position position="1"/>
    </location>
</feature>
<dbReference type="OrthoDB" id="1936587at2759"/>